<keyword evidence="3" id="KW-1185">Reference proteome</keyword>
<dbReference type="RefSeq" id="WP_160856940.1">
    <property type="nucleotide sequence ID" value="NZ_WUMK01000001.1"/>
</dbReference>
<dbReference type="OrthoDB" id="9806902at2"/>
<evidence type="ECO:0000259" key="1">
    <source>
        <dbReference type="Pfam" id="PF12146"/>
    </source>
</evidence>
<evidence type="ECO:0000313" key="3">
    <source>
        <dbReference type="Proteomes" id="UP000435802"/>
    </source>
</evidence>
<dbReference type="InterPro" id="IPR022742">
    <property type="entry name" value="Hydrolase_4"/>
</dbReference>
<dbReference type="PANTHER" id="PTHR11614">
    <property type="entry name" value="PHOSPHOLIPASE-RELATED"/>
    <property type="match status" value="1"/>
</dbReference>
<accession>A0A6N8SAF9</accession>
<protein>
    <submittedName>
        <fullName evidence="2">Alpha/beta fold hydrolase</fullName>
    </submittedName>
</protein>
<dbReference type="Gene3D" id="3.40.50.1820">
    <property type="entry name" value="alpha/beta hydrolase"/>
    <property type="match status" value="1"/>
</dbReference>
<feature type="domain" description="Serine aminopeptidase S33" evidence="1">
    <location>
        <begin position="26"/>
        <end position="290"/>
    </location>
</feature>
<dbReference type="Proteomes" id="UP000435802">
    <property type="component" value="Unassembled WGS sequence"/>
</dbReference>
<dbReference type="Pfam" id="PF12146">
    <property type="entry name" value="Hydrolase_4"/>
    <property type="match status" value="1"/>
</dbReference>
<proteinExistence type="predicted"/>
<evidence type="ECO:0000313" key="2">
    <source>
        <dbReference type="EMBL" id="MXN43952.1"/>
    </source>
</evidence>
<dbReference type="EMBL" id="WUMK01000001">
    <property type="protein sequence ID" value="MXN43952.1"/>
    <property type="molecule type" value="Genomic_DNA"/>
</dbReference>
<keyword evidence="2" id="KW-0378">Hydrolase</keyword>
<comment type="caution">
    <text evidence="2">The sequence shown here is derived from an EMBL/GenBank/DDBJ whole genome shotgun (WGS) entry which is preliminary data.</text>
</comment>
<sequence>MFSEAETLKSPSGATLALRHEAARGEARGILLISHGLAEHSARYARFASHMAAQGFHVYAHDHRGHGFTTAPDAPLGQFAPRDGLSRVIADMHAVRDHAASRHPGLPIVLFGHSMGGLLALAFAEAHPSDIDALAVWNSNLEPGLAGRIAQAVLAAERMLKGSDVPSSVLPRLTFDAWGKSIIGRRTAFDWLSHDAAEVDAYIADPLCGFDVNVSMWIDIFAVTFANASAVGLARLPKRLPIHLVGGAEDPATNLGRATLAFAERLKKSRLEDVTTIVYPGMRHETLNESPALRDPAIEAFAGWCQRVAGERPRTPEHA</sequence>
<dbReference type="GO" id="GO:0016787">
    <property type="term" value="F:hydrolase activity"/>
    <property type="evidence" value="ECO:0007669"/>
    <property type="project" value="UniProtKB-KW"/>
</dbReference>
<dbReference type="InterPro" id="IPR029058">
    <property type="entry name" value="AB_hydrolase_fold"/>
</dbReference>
<name>A0A6N8SAF9_9HYPH</name>
<dbReference type="AlphaFoldDB" id="A0A6N8SAF9"/>
<reference evidence="2 3" key="1">
    <citation type="submission" date="2019-12" db="EMBL/GenBank/DDBJ databases">
        <title>Shinella kummerowiae sp. nov., a symbiotic bacterium isolated from root nodules of the herbal legume Kummerowia stipulacea.</title>
        <authorList>
            <person name="Gao J."/>
        </authorList>
    </citation>
    <scope>NUCLEOTIDE SEQUENCE [LARGE SCALE GENOMIC DNA]</scope>
    <source>
        <strain evidence="2 3">CCBAU 25048</strain>
    </source>
</reference>
<gene>
    <name evidence="2" type="ORF">GR138_02055</name>
</gene>
<dbReference type="InterPro" id="IPR051044">
    <property type="entry name" value="MAG_DAG_Lipase"/>
</dbReference>
<dbReference type="SUPFAM" id="SSF53474">
    <property type="entry name" value="alpha/beta-Hydrolases"/>
    <property type="match status" value="1"/>
</dbReference>
<organism evidence="2 3">
    <name type="scientific">Shinella kummerowiae</name>
    <dbReference type="NCBI Taxonomy" id="417745"/>
    <lineage>
        <taxon>Bacteria</taxon>
        <taxon>Pseudomonadati</taxon>
        <taxon>Pseudomonadota</taxon>
        <taxon>Alphaproteobacteria</taxon>
        <taxon>Hyphomicrobiales</taxon>
        <taxon>Rhizobiaceae</taxon>
        <taxon>Shinella</taxon>
    </lineage>
</organism>